<dbReference type="InterPro" id="IPR018310">
    <property type="entry name" value="Put_endonuclease_Z1-dom"/>
</dbReference>
<dbReference type="Pfam" id="PF10593">
    <property type="entry name" value="Z1"/>
    <property type="match status" value="1"/>
</dbReference>
<sequence length="951" mass="106995">MMTMYDEYSEYVDKVDALVSTYLQQEAVSEAELREKVPKFFDLVKSVSPGIKVPPDGSADQNDLVREMTARLLERFRITLDQGNAVVADFKPWLDERWDSQKWPHYAAYRSMLISGGRPPAVIRTLERDVKQIMDLVGDPTVEGAWRRRGLIIGDVQSGKTGTYLALLNMAIDAGYKMLVIIGGHTEDLRRQTQIRADEGLLGQDSRGRLDGTLGNITRTRIGVGKVDPSLQLPNSFTTVDEDFSRFSARTLNVDLETALTGGIVLVVKKNATVLRTLRQWIKQQTKGDERTSMQMLVIDDESDYASVDTSKIEDENPTAVNKAIVELLESSERNSYVGFTATPFANVLMDPDVDQGLFPSDFIYALETPSNYYGATRFFDEDDGVVQETDDQHRSGLRIHTKMAGAEESFPFKHRSGWRLPASPPSPLLPASLERAIDTFIVATAIDDLSGHSRAPKSMLVNVSRYKSVQKQVYDRVVAHVEVTRKVIESHAPLGSDTSDLVRLKRAWEEEYKHLPFSWDQVRASLPAAVEELEVELVNGDTVKEREEAALRHRKWGSLDRRRLIAVGGTILSRGVTLERLLVSYFHQRTQLSDTLLQMGRWFGYRDGYDQLVRVWLDEEVRSWFAYTGRVVADLRREVVTMKALGQTPAQYGLRVRRHPEGLKITAANKMRHSETTTIDVAFYRTLLESTTLLAEEVGARRNVVAYGELFDDCRKLEHVSSVQRFNGAPQGGTTVFADVPVETILKFFETFRAGAEDQSFGVDMGTDGPAGIGFIRRKRNEFPRWDVAFVSGESDRMIEQCVDANVRATVRNKMERFAGPPESYRLANRRLLSATTLEQVARMTDNFDESRWRATQEADASRQTRLGQGSVPSYIDRPVLMVLRVVTKPESKRGVGKAADLDAGLVGAAVAFPEHPDGPDAEYSRNSHAEFVVNKVWLAERDRTSEDEE</sequence>
<dbReference type="AlphaFoldDB" id="A0A3P3VWB9"/>
<feature type="domain" description="Putative endonuclease Z1" evidence="1">
    <location>
        <begin position="433"/>
        <end position="663"/>
    </location>
</feature>
<proteinExistence type="predicted"/>
<dbReference type="Proteomes" id="UP000274391">
    <property type="component" value="Unassembled WGS sequence"/>
</dbReference>
<evidence type="ECO:0000259" key="1">
    <source>
        <dbReference type="Pfam" id="PF10593"/>
    </source>
</evidence>
<comment type="caution">
    <text evidence="2">The sequence shown here is derived from an EMBL/GenBank/DDBJ whole genome shotgun (WGS) entry which is preliminary data.</text>
</comment>
<reference evidence="2 3" key="1">
    <citation type="submission" date="2018-11" db="EMBL/GenBank/DDBJ databases">
        <title>YIM 102482-1 draft genome.</title>
        <authorList>
            <person name="Li G."/>
            <person name="Jiang Y."/>
        </authorList>
    </citation>
    <scope>NUCLEOTIDE SEQUENCE [LARGE SCALE GENOMIC DNA]</scope>
    <source>
        <strain evidence="2 3">YIM 102482-1</strain>
    </source>
</reference>
<organism evidence="2 3">
    <name type="scientific">Gulosibacter macacae</name>
    <dbReference type="NCBI Taxonomy" id="2488791"/>
    <lineage>
        <taxon>Bacteria</taxon>
        <taxon>Bacillati</taxon>
        <taxon>Actinomycetota</taxon>
        <taxon>Actinomycetes</taxon>
        <taxon>Micrococcales</taxon>
        <taxon>Microbacteriaceae</taxon>
        <taxon>Gulosibacter</taxon>
    </lineage>
</organism>
<dbReference type="OrthoDB" id="436461at2"/>
<gene>
    <name evidence="2" type="ORF">EG850_08365</name>
</gene>
<keyword evidence="3" id="KW-1185">Reference proteome</keyword>
<name>A0A3P3VWB9_9MICO</name>
<protein>
    <recommendedName>
        <fullName evidence="1">Putative endonuclease Z1 domain-containing protein</fullName>
    </recommendedName>
</protein>
<accession>A0A3P3VWB9</accession>
<dbReference type="EMBL" id="RQVS01000008">
    <property type="protein sequence ID" value="RRJ86647.1"/>
    <property type="molecule type" value="Genomic_DNA"/>
</dbReference>
<evidence type="ECO:0000313" key="2">
    <source>
        <dbReference type="EMBL" id="RRJ86647.1"/>
    </source>
</evidence>
<evidence type="ECO:0000313" key="3">
    <source>
        <dbReference type="Proteomes" id="UP000274391"/>
    </source>
</evidence>